<organism evidence="2 3">
    <name type="scientific">Candidatus Wolfebacteria bacterium RIFOXYB1_FULL_54_12</name>
    <dbReference type="NCBI Taxonomy" id="1802559"/>
    <lineage>
        <taxon>Bacteria</taxon>
        <taxon>Candidatus Wolfeibacteriota</taxon>
    </lineage>
</organism>
<name>A0A1F8DY05_9BACT</name>
<evidence type="ECO:0000313" key="2">
    <source>
        <dbReference type="EMBL" id="OGM93382.1"/>
    </source>
</evidence>
<dbReference type="AlphaFoldDB" id="A0A1F8DY05"/>
<gene>
    <name evidence="2" type="ORF">A2372_03290</name>
</gene>
<protein>
    <submittedName>
        <fullName evidence="2">Uncharacterized protein</fullName>
    </submittedName>
</protein>
<comment type="caution">
    <text evidence="2">The sequence shown here is derived from an EMBL/GenBank/DDBJ whole genome shotgun (WGS) entry which is preliminary data.</text>
</comment>
<dbReference type="Proteomes" id="UP000176422">
    <property type="component" value="Unassembled WGS sequence"/>
</dbReference>
<feature type="region of interest" description="Disordered" evidence="1">
    <location>
        <begin position="25"/>
        <end position="79"/>
    </location>
</feature>
<evidence type="ECO:0000313" key="3">
    <source>
        <dbReference type="Proteomes" id="UP000176422"/>
    </source>
</evidence>
<evidence type="ECO:0000256" key="1">
    <source>
        <dbReference type="SAM" id="MobiDB-lite"/>
    </source>
</evidence>
<reference evidence="2 3" key="1">
    <citation type="journal article" date="2016" name="Nat. Commun.">
        <title>Thousands of microbial genomes shed light on interconnected biogeochemical processes in an aquifer system.</title>
        <authorList>
            <person name="Anantharaman K."/>
            <person name="Brown C.T."/>
            <person name="Hug L.A."/>
            <person name="Sharon I."/>
            <person name="Castelle C.J."/>
            <person name="Probst A.J."/>
            <person name="Thomas B.C."/>
            <person name="Singh A."/>
            <person name="Wilkins M.J."/>
            <person name="Karaoz U."/>
            <person name="Brodie E.L."/>
            <person name="Williams K.H."/>
            <person name="Hubbard S.S."/>
            <person name="Banfield J.F."/>
        </authorList>
    </citation>
    <scope>NUCLEOTIDE SEQUENCE [LARGE SCALE GENOMIC DNA]</scope>
</reference>
<feature type="compositionally biased region" description="Acidic residues" evidence="1">
    <location>
        <begin position="47"/>
        <end position="64"/>
    </location>
</feature>
<proteinExistence type="predicted"/>
<accession>A0A1F8DY05</accession>
<sequence>MAQENVAAPAQNYLENEDLVFEIGDEEVETKKRRGDDDHVGYGQETEPADDDIISDDEEEDGIEEFSGFDWADEEDIVE</sequence>
<dbReference type="EMBL" id="MGIT01000001">
    <property type="protein sequence ID" value="OGM93382.1"/>
    <property type="molecule type" value="Genomic_DNA"/>
</dbReference>